<evidence type="ECO:0000256" key="5">
    <source>
        <dbReference type="ARBA" id="ARBA00022792"/>
    </source>
</evidence>
<sequence length="104" mass="11436">MKKSVENGGGGCARFSPLLGRSGAQLGWSLSSGAHKEEGSVLPCAGVSMLNVFLKSQHGEHKRPEFVTYPHPRIRSKPFPWGDGNHTLFHNSHVNPLPTRYEDE</sequence>
<keyword evidence="7" id="KW-1133">Transmembrane helix</keyword>
<dbReference type="InterPro" id="IPR018507">
    <property type="entry name" value="Cyt_c_oxidase_su6a_CS"/>
</dbReference>
<evidence type="ECO:0000256" key="11">
    <source>
        <dbReference type="RuleBase" id="RU004396"/>
    </source>
</evidence>
<protein>
    <recommendedName>
        <fullName evidence="12">Cytochrome c oxidase subunit</fullName>
    </recommendedName>
    <alternativeName>
        <fullName evidence="12">Cytochrome c oxidase polypeptide VIa</fullName>
    </alternativeName>
</protein>
<evidence type="ECO:0000313" key="13">
    <source>
        <dbReference type="Ensembl" id="ENSFCTP00005042073.1"/>
    </source>
</evidence>
<keyword evidence="5 12" id="KW-0999">Mitochondrion inner membrane</keyword>
<keyword evidence="6" id="KW-0809">Transit peptide</keyword>
<dbReference type="PANTHER" id="PTHR11504:SF4">
    <property type="entry name" value="CYTOCHROME C OXIDASE SUBUNIT 6A1, MITOCHONDRIAL"/>
    <property type="match status" value="1"/>
</dbReference>
<evidence type="ECO:0000256" key="10">
    <source>
        <dbReference type="ARBA" id="ARBA00023136"/>
    </source>
</evidence>
<keyword evidence="14" id="KW-1185">Reference proteome</keyword>
<keyword evidence="8" id="KW-0560">Oxidoreductase</keyword>
<reference evidence="13" key="3">
    <citation type="submission" date="2025-09" db="UniProtKB">
        <authorList>
            <consortium name="Ensembl"/>
        </authorList>
    </citation>
    <scope>IDENTIFICATION</scope>
    <source>
        <strain evidence="13">breed Abyssinian</strain>
    </source>
</reference>
<dbReference type="Gene3D" id="4.10.95.10">
    <property type="entry name" value="Cytochrome c oxidase, subunit VIa"/>
    <property type="match status" value="1"/>
</dbReference>
<reference evidence="13 14" key="1">
    <citation type="submission" date="2021-02" db="EMBL/GenBank/DDBJ databases">
        <title>Safari Cat Assemblies.</title>
        <authorList>
            <person name="Bredemeyer K.R."/>
            <person name="Murphy W.J."/>
        </authorList>
    </citation>
    <scope>NUCLEOTIDE SEQUENCE [LARGE SCALE GENOMIC DNA]</scope>
</reference>
<evidence type="ECO:0000256" key="6">
    <source>
        <dbReference type="ARBA" id="ARBA00022946"/>
    </source>
</evidence>
<dbReference type="GeneTree" id="ENSGT00940000154612"/>
<dbReference type="PANTHER" id="PTHR11504">
    <property type="entry name" value="CYTOCHROME C OXIDASE POLYPEPTIDE VIA"/>
    <property type="match status" value="1"/>
</dbReference>
<evidence type="ECO:0000256" key="3">
    <source>
        <dbReference type="ARBA" id="ARBA00005553"/>
    </source>
</evidence>
<dbReference type="InterPro" id="IPR036418">
    <property type="entry name" value="Cyt_c_oxidase_su6a_sf"/>
</dbReference>
<comment type="pathway">
    <text evidence="2">Energy metabolism; oxidative phosphorylation.</text>
</comment>
<dbReference type="SUPFAM" id="SSF81411">
    <property type="entry name" value="Mitochondrial cytochrome c oxidase subunit VIa"/>
    <property type="match status" value="1"/>
</dbReference>
<evidence type="ECO:0000256" key="4">
    <source>
        <dbReference type="ARBA" id="ARBA00022692"/>
    </source>
</evidence>
<evidence type="ECO:0000256" key="8">
    <source>
        <dbReference type="ARBA" id="ARBA00023002"/>
    </source>
</evidence>
<keyword evidence="10 12" id="KW-0472">Membrane</keyword>
<comment type="similarity">
    <text evidence="3 11">Belongs to the cytochrome c oxidase subunit 6A family.</text>
</comment>
<dbReference type="Proteomes" id="UP000823872">
    <property type="component" value="Chromosome C2"/>
</dbReference>
<keyword evidence="9 12" id="KW-0496">Mitochondrion</keyword>
<dbReference type="PROSITE" id="PS01329">
    <property type="entry name" value="COX6A"/>
    <property type="match status" value="1"/>
</dbReference>
<evidence type="ECO:0000256" key="1">
    <source>
        <dbReference type="ARBA" id="ARBA00004434"/>
    </source>
</evidence>
<evidence type="ECO:0000256" key="7">
    <source>
        <dbReference type="ARBA" id="ARBA00022989"/>
    </source>
</evidence>
<reference evidence="13" key="2">
    <citation type="submission" date="2025-08" db="UniProtKB">
        <authorList>
            <consortium name="Ensembl"/>
        </authorList>
    </citation>
    <scope>IDENTIFICATION</scope>
    <source>
        <strain evidence="13">breed Abyssinian</strain>
    </source>
</reference>
<proteinExistence type="inferred from homology"/>
<evidence type="ECO:0000256" key="2">
    <source>
        <dbReference type="ARBA" id="ARBA00004673"/>
    </source>
</evidence>
<comment type="subcellular location">
    <subcellularLocation>
        <location evidence="1">Mitochondrion inner membrane</location>
        <topology evidence="1">Single-pass membrane protein</topology>
    </subcellularLocation>
</comment>
<keyword evidence="4" id="KW-0812">Transmembrane</keyword>
<dbReference type="Ensembl" id="ENSFCTT00005057263.1">
    <property type="protein sequence ID" value="ENSFCTP00005042073.1"/>
    <property type="gene ID" value="ENSFCTG00005019925.1"/>
</dbReference>
<dbReference type="Pfam" id="PF02046">
    <property type="entry name" value="COX6A"/>
    <property type="match status" value="1"/>
</dbReference>
<accession>A0ABI7Z5X5</accession>
<evidence type="ECO:0000256" key="12">
    <source>
        <dbReference type="RuleBase" id="RU004397"/>
    </source>
</evidence>
<organism evidence="13 14">
    <name type="scientific">Felis catus</name>
    <name type="common">Cat</name>
    <name type="synonym">Felis silvestris catus</name>
    <dbReference type="NCBI Taxonomy" id="9685"/>
    <lineage>
        <taxon>Eukaryota</taxon>
        <taxon>Metazoa</taxon>
        <taxon>Chordata</taxon>
        <taxon>Craniata</taxon>
        <taxon>Vertebrata</taxon>
        <taxon>Euteleostomi</taxon>
        <taxon>Mammalia</taxon>
        <taxon>Eutheria</taxon>
        <taxon>Laurasiatheria</taxon>
        <taxon>Carnivora</taxon>
        <taxon>Feliformia</taxon>
        <taxon>Felidae</taxon>
        <taxon>Felinae</taxon>
        <taxon>Felis</taxon>
    </lineage>
</organism>
<dbReference type="InterPro" id="IPR001349">
    <property type="entry name" value="Cyt_c_oxidase_su6a"/>
</dbReference>
<name>A0ABI7Z5X5_FELCA</name>
<evidence type="ECO:0000313" key="14">
    <source>
        <dbReference type="Proteomes" id="UP000823872"/>
    </source>
</evidence>
<evidence type="ECO:0000256" key="9">
    <source>
        <dbReference type="ARBA" id="ARBA00023128"/>
    </source>
</evidence>